<dbReference type="SUPFAM" id="SSF50630">
    <property type="entry name" value="Acid proteases"/>
    <property type="match status" value="1"/>
</dbReference>
<accession>A0A820E8L0</accession>
<evidence type="ECO:0000259" key="1">
    <source>
        <dbReference type="Pfam" id="PF17919"/>
    </source>
</evidence>
<reference evidence="2" key="1">
    <citation type="submission" date="2021-02" db="EMBL/GenBank/DDBJ databases">
        <authorList>
            <person name="Nowell W R."/>
        </authorList>
    </citation>
    <scope>NUCLEOTIDE SEQUENCE</scope>
</reference>
<dbReference type="InterPro" id="IPR021109">
    <property type="entry name" value="Peptidase_aspartic_dom_sf"/>
</dbReference>
<organism evidence="2 3">
    <name type="scientific">Rotaria sordida</name>
    <dbReference type="NCBI Taxonomy" id="392033"/>
    <lineage>
        <taxon>Eukaryota</taxon>
        <taxon>Metazoa</taxon>
        <taxon>Spiralia</taxon>
        <taxon>Gnathifera</taxon>
        <taxon>Rotifera</taxon>
        <taxon>Eurotatoria</taxon>
        <taxon>Bdelloidea</taxon>
        <taxon>Philodinida</taxon>
        <taxon>Philodinidae</taxon>
        <taxon>Rotaria</taxon>
    </lineage>
</organism>
<comment type="caution">
    <text evidence="2">The sequence shown here is derived from an EMBL/GenBank/DDBJ whole genome shotgun (WGS) entry which is preliminary data.</text>
</comment>
<dbReference type="SUPFAM" id="SSF56672">
    <property type="entry name" value="DNA/RNA polymerases"/>
    <property type="match status" value="1"/>
</dbReference>
<feature type="non-terminal residue" evidence="2">
    <location>
        <position position="1"/>
    </location>
</feature>
<feature type="domain" description="Reverse transcriptase/retrotransposon-derived protein RNase H-like" evidence="1">
    <location>
        <begin position="68"/>
        <end position="133"/>
    </location>
</feature>
<sequence length="173" mass="19276">DGVASSSLHRNLWALNTSLLYLNVIVNNKKMKVMMDTGATRSFISIKTLDHPMLMKNLTKTNRHKFEWDASQSQVFSQLKQLLITSPLFLDFSDDNYSVILTMDASEIGIGGTLQQNIDDAIKNLYYHSQITSSLDDDDISFTVGGVILPFSFCCCFICFIFEPVTTAPTTGG</sequence>
<dbReference type="EMBL" id="CAJOAX010030468">
    <property type="protein sequence ID" value="CAF4243303.1"/>
    <property type="molecule type" value="Genomic_DNA"/>
</dbReference>
<proteinExistence type="predicted"/>
<dbReference type="Pfam" id="PF17919">
    <property type="entry name" value="RT_RNaseH_2"/>
    <property type="match status" value="1"/>
</dbReference>
<dbReference type="InterPro" id="IPR041577">
    <property type="entry name" value="RT_RNaseH_2"/>
</dbReference>
<name>A0A820E8L0_9BILA</name>
<dbReference type="Gene3D" id="2.40.70.10">
    <property type="entry name" value="Acid Proteases"/>
    <property type="match status" value="1"/>
</dbReference>
<dbReference type="InterPro" id="IPR043502">
    <property type="entry name" value="DNA/RNA_pol_sf"/>
</dbReference>
<evidence type="ECO:0000313" key="2">
    <source>
        <dbReference type="EMBL" id="CAF4243303.1"/>
    </source>
</evidence>
<dbReference type="AlphaFoldDB" id="A0A820E8L0"/>
<evidence type="ECO:0000313" key="3">
    <source>
        <dbReference type="Proteomes" id="UP000663823"/>
    </source>
</evidence>
<protein>
    <recommendedName>
        <fullName evidence="1">Reverse transcriptase/retrotransposon-derived protein RNase H-like domain-containing protein</fullName>
    </recommendedName>
</protein>
<gene>
    <name evidence="2" type="ORF">OTI717_LOCUS40169</name>
</gene>
<dbReference type="Proteomes" id="UP000663823">
    <property type="component" value="Unassembled WGS sequence"/>
</dbReference>